<dbReference type="EMBL" id="BBSA01000001">
    <property type="protein sequence ID" value="GAM60493.1"/>
    <property type="molecule type" value="Genomic_DNA"/>
</dbReference>
<dbReference type="Pfam" id="PF11810">
    <property type="entry name" value="DUF3332"/>
    <property type="match status" value="1"/>
</dbReference>
<dbReference type="InterPro" id="IPR021768">
    <property type="entry name" value="DUF3332"/>
</dbReference>
<reference evidence="1 2" key="2">
    <citation type="submission" date="2015-01" db="EMBL/GenBank/DDBJ databases">
        <authorList>
            <consortium name="NBRP consortium"/>
            <person name="Sawabe T."/>
            <person name="Meirelles P."/>
            <person name="Feng G."/>
            <person name="Sayaka M."/>
            <person name="Hattori M."/>
            <person name="Ohkuma M."/>
        </authorList>
    </citation>
    <scope>NUCLEOTIDE SEQUENCE [LARGE SCALE GENOMIC DNA]</scope>
    <source>
        <strain evidence="1 2">JCM19232</strain>
    </source>
</reference>
<proteinExistence type="predicted"/>
<organism evidence="1 2">
    <name type="scientific">Vibrio ishigakensis</name>
    <dbReference type="NCBI Taxonomy" id="1481914"/>
    <lineage>
        <taxon>Bacteria</taxon>
        <taxon>Pseudomonadati</taxon>
        <taxon>Pseudomonadota</taxon>
        <taxon>Gammaproteobacteria</taxon>
        <taxon>Vibrionales</taxon>
        <taxon>Vibrionaceae</taxon>
        <taxon>Vibrio</taxon>
    </lineage>
</organism>
<evidence type="ECO:0000313" key="1">
    <source>
        <dbReference type="EMBL" id="GAM60493.1"/>
    </source>
</evidence>
<accession>A0A0B8PBC8</accession>
<sequence>MFKKSTKKTFNFISILATALMLTGCVGSNFVTGKLMEFNLKVVDNRYARGGVNFLLAPVYGFTMLADAFVVNSIEFWTGSNPFSGKPHIFDSKVDSMIKVNGQLDPSLHDAPIDPISLNREAESGTIQAIDENTIQMDVVYSNGDEVTVLGKKEGDTVRYYVDGELVSETTLADLKEAFS</sequence>
<evidence type="ECO:0000313" key="2">
    <source>
        <dbReference type="Proteomes" id="UP000031670"/>
    </source>
</evidence>
<gene>
    <name evidence="1" type="ORF">JCM19232_826</name>
</gene>
<comment type="caution">
    <text evidence="1">The sequence shown here is derived from an EMBL/GenBank/DDBJ whole genome shotgun (WGS) entry which is preliminary data.</text>
</comment>
<dbReference type="PROSITE" id="PS51257">
    <property type="entry name" value="PROKAR_LIPOPROTEIN"/>
    <property type="match status" value="1"/>
</dbReference>
<name>A0A0B8PBC8_9VIBR</name>
<dbReference type="Proteomes" id="UP000031670">
    <property type="component" value="Unassembled WGS sequence"/>
</dbReference>
<dbReference type="AlphaFoldDB" id="A0A0B8PBC8"/>
<protein>
    <submittedName>
        <fullName evidence="1">ABC-type multidrug transport system</fullName>
    </submittedName>
</protein>
<reference evidence="1 2" key="1">
    <citation type="submission" date="2015-01" db="EMBL/GenBank/DDBJ databases">
        <title>Vibrio sp. C5 JCM 19232 whole genome shotgun sequence.</title>
        <authorList>
            <person name="Sawabe T."/>
            <person name="Meirelles P."/>
            <person name="Feng G."/>
            <person name="Sayaka M."/>
            <person name="Hattori M."/>
            <person name="Ohkuma M."/>
        </authorList>
    </citation>
    <scope>NUCLEOTIDE SEQUENCE [LARGE SCALE GENOMIC DNA]</scope>
    <source>
        <strain evidence="1 2">JCM19232</strain>
    </source>
</reference>